<dbReference type="GO" id="GO:0017000">
    <property type="term" value="P:antibiotic biosynthetic process"/>
    <property type="evidence" value="ECO:0007669"/>
    <property type="project" value="UniProtKB-KW"/>
</dbReference>
<keyword evidence="11" id="KW-1185">Reference proteome</keyword>
<dbReference type="Pfam" id="PF00067">
    <property type="entry name" value="p450"/>
    <property type="match status" value="1"/>
</dbReference>
<keyword evidence="5" id="KW-0479">Metal-binding</keyword>
<keyword evidence="8" id="KW-0503">Monooxygenase</keyword>
<evidence type="ECO:0000256" key="4">
    <source>
        <dbReference type="ARBA" id="ARBA00022617"/>
    </source>
</evidence>
<dbReference type="InterPro" id="IPR001128">
    <property type="entry name" value="Cyt_P450"/>
</dbReference>
<evidence type="ECO:0000256" key="3">
    <source>
        <dbReference type="ARBA" id="ARBA00010617"/>
    </source>
</evidence>
<comment type="caution">
    <text evidence="10">The sequence shown here is derived from an EMBL/GenBank/DDBJ whole genome shotgun (WGS) entry which is preliminary data.</text>
</comment>
<dbReference type="InterPro" id="IPR050121">
    <property type="entry name" value="Cytochrome_P450_monoxygenase"/>
</dbReference>
<sequence length="515" mass="58542">MVLSLDSSKALVTGAVVVVLYLFTTRLIRYKRLSHIPGPPTTGWSSFWLVWRQAGDNIPEHFGKAIGKYGPVVRIAPNWIICSDPDEIRRIWSVRAGWRRSTWYHSFRFDPHRDNILTYPENEDHRRARTLLISAYSARGFETQERLMDEHIVRFIDLLERKYVSDNKTSGGRYRPLDMSHVFPFLAQDVMTAVEFSKPMGLIEQDRDFLGVLGIFEKLAKVMVVTATLTWVHDLQRAPILKPFLPKAGDGTALGRLLQLIRDHTDERYRDGPDKVWKDDMLQKMVEAGLTQEEADAEALVALFGGTDSTAVALRQTVFYLASTAPAYRALQEEIDGEILRGRVARPIITDAEAKKLPFLQACLKEGTRMWAPIGGLLAKVSDKDDVICGKHIPAGTNVAWASKAVLRNREAFGEDADVFNPQRWIDAAGDLADAERLRRMENTQGLVFGSGTRWECLGKRLAYVELGKVIFELFARFDFTMVNPENPMKTSHQSLVFHKDMFVKITKRENPIHR</sequence>
<dbReference type="Proteomes" id="UP001278500">
    <property type="component" value="Unassembled WGS sequence"/>
</dbReference>
<evidence type="ECO:0000256" key="7">
    <source>
        <dbReference type="ARBA" id="ARBA00023004"/>
    </source>
</evidence>
<proteinExistence type="inferred from homology"/>
<dbReference type="GO" id="GO:0005506">
    <property type="term" value="F:iron ion binding"/>
    <property type="evidence" value="ECO:0007669"/>
    <property type="project" value="InterPro"/>
</dbReference>
<dbReference type="EMBL" id="JAUEPP010000003">
    <property type="protein sequence ID" value="KAK3348136.1"/>
    <property type="molecule type" value="Genomic_DNA"/>
</dbReference>
<comment type="similarity">
    <text evidence="3">Belongs to the cytochrome P450 family.</text>
</comment>
<name>A0AAE0JI81_9PEZI</name>
<evidence type="ECO:0000256" key="5">
    <source>
        <dbReference type="ARBA" id="ARBA00022723"/>
    </source>
</evidence>
<dbReference type="Gene3D" id="1.10.630.10">
    <property type="entry name" value="Cytochrome P450"/>
    <property type="match status" value="1"/>
</dbReference>
<comment type="pathway">
    <text evidence="2">Antibiotic biosynthesis.</text>
</comment>
<gene>
    <name evidence="10" type="ORF">B0H65DRAFT_538732</name>
</gene>
<evidence type="ECO:0000256" key="2">
    <source>
        <dbReference type="ARBA" id="ARBA00004792"/>
    </source>
</evidence>
<keyword evidence="7" id="KW-0408">Iron</keyword>
<dbReference type="CDD" id="cd11060">
    <property type="entry name" value="CYP57A1-like"/>
    <property type="match status" value="1"/>
</dbReference>
<dbReference type="SUPFAM" id="SSF48264">
    <property type="entry name" value="Cytochrome P450"/>
    <property type="match status" value="1"/>
</dbReference>
<dbReference type="GO" id="GO:0004497">
    <property type="term" value="F:monooxygenase activity"/>
    <property type="evidence" value="ECO:0007669"/>
    <property type="project" value="UniProtKB-KW"/>
</dbReference>
<keyword evidence="4" id="KW-0349">Heme</keyword>
<dbReference type="RefSeq" id="XP_062683218.1">
    <property type="nucleotide sequence ID" value="XM_062829097.1"/>
</dbReference>
<evidence type="ECO:0000256" key="1">
    <source>
        <dbReference type="ARBA" id="ARBA00001971"/>
    </source>
</evidence>
<dbReference type="GO" id="GO:0020037">
    <property type="term" value="F:heme binding"/>
    <property type="evidence" value="ECO:0007669"/>
    <property type="project" value="InterPro"/>
</dbReference>
<comment type="cofactor">
    <cofactor evidence="1">
        <name>heme</name>
        <dbReference type="ChEBI" id="CHEBI:30413"/>
    </cofactor>
</comment>
<evidence type="ECO:0000256" key="6">
    <source>
        <dbReference type="ARBA" id="ARBA00023002"/>
    </source>
</evidence>
<evidence type="ECO:0000256" key="8">
    <source>
        <dbReference type="ARBA" id="ARBA00023033"/>
    </source>
</evidence>
<dbReference type="PANTHER" id="PTHR24305:SF77">
    <property type="entry name" value="CYTOCHROME P450 MONOOXYGENASE"/>
    <property type="match status" value="1"/>
</dbReference>
<reference evidence="10" key="2">
    <citation type="submission" date="2023-06" db="EMBL/GenBank/DDBJ databases">
        <authorList>
            <consortium name="Lawrence Berkeley National Laboratory"/>
            <person name="Haridas S."/>
            <person name="Hensen N."/>
            <person name="Bonometti L."/>
            <person name="Westerberg I."/>
            <person name="Brannstrom I.O."/>
            <person name="Guillou S."/>
            <person name="Cros-Aarteil S."/>
            <person name="Calhoun S."/>
            <person name="Kuo A."/>
            <person name="Mondo S."/>
            <person name="Pangilinan J."/>
            <person name="Riley R."/>
            <person name="Labutti K."/>
            <person name="Andreopoulos B."/>
            <person name="Lipzen A."/>
            <person name="Chen C."/>
            <person name="Yanf M."/>
            <person name="Daum C."/>
            <person name="Ng V."/>
            <person name="Clum A."/>
            <person name="Steindorff A."/>
            <person name="Ohm R."/>
            <person name="Martin F."/>
            <person name="Silar P."/>
            <person name="Natvig D."/>
            <person name="Lalanne C."/>
            <person name="Gautier V."/>
            <person name="Ament-Velasquez S.L."/>
            <person name="Kruys A."/>
            <person name="Hutchinson M.I."/>
            <person name="Powell A.J."/>
            <person name="Barry K."/>
            <person name="Miller A.N."/>
            <person name="Grigoriev I.V."/>
            <person name="Debuchy R."/>
            <person name="Gladieux P."/>
            <person name="Thoren M.H."/>
            <person name="Johannesson H."/>
        </authorList>
    </citation>
    <scope>NUCLEOTIDE SEQUENCE</scope>
    <source>
        <strain evidence="10">CBS 560.94</strain>
    </source>
</reference>
<keyword evidence="6" id="KW-0560">Oxidoreductase</keyword>
<dbReference type="GO" id="GO:0016705">
    <property type="term" value="F:oxidoreductase activity, acting on paired donors, with incorporation or reduction of molecular oxygen"/>
    <property type="evidence" value="ECO:0007669"/>
    <property type="project" value="InterPro"/>
</dbReference>
<keyword evidence="9" id="KW-0045">Antibiotic biosynthesis</keyword>
<evidence type="ECO:0000313" key="11">
    <source>
        <dbReference type="Proteomes" id="UP001278500"/>
    </source>
</evidence>
<dbReference type="AlphaFoldDB" id="A0AAE0JI81"/>
<dbReference type="GeneID" id="87866251"/>
<organism evidence="10 11">
    <name type="scientific">Neurospora tetraspora</name>
    <dbReference type="NCBI Taxonomy" id="94610"/>
    <lineage>
        <taxon>Eukaryota</taxon>
        <taxon>Fungi</taxon>
        <taxon>Dikarya</taxon>
        <taxon>Ascomycota</taxon>
        <taxon>Pezizomycotina</taxon>
        <taxon>Sordariomycetes</taxon>
        <taxon>Sordariomycetidae</taxon>
        <taxon>Sordariales</taxon>
        <taxon>Sordariaceae</taxon>
        <taxon>Neurospora</taxon>
    </lineage>
</organism>
<protein>
    <submittedName>
        <fullName evidence="10">Cytochrome P450 family protein</fullName>
    </submittedName>
</protein>
<dbReference type="PANTHER" id="PTHR24305">
    <property type="entry name" value="CYTOCHROME P450"/>
    <property type="match status" value="1"/>
</dbReference>
<accession>A0AAE0JI81</accession>
<reference evidence="10" key="1">
    <citation type="journal article" date="2023" name="Mol. Phylogenet. Evol.">
        <title>Genome-scale phylogeny and comparative genomics of the fungal order Sordariales.</title>
        <authorList>
            <person name="Hensen N."/>
            <person name="Bonometti L."/>
            <person name="Westerberg I."/>
            <person name="Brannstrom I.O."/>
            <person name="Guillou S."/>
            <person name="Cros-Aarteil S."/>
            <person name="Calhoun S."/>
            <person name="Haridas S."/>
            <person name="Kuo A."/>
            <person name="Mondo S."/>
            <person name="Pangilinan J."/>
            <person name="Riley R."/>
            <person name="LaButti K."/>
            <person name="Andreopoulos B."/>
            <person name="Lipzen A."/>
            <person name="Chen C."/>
            <person name="Yan M."/>
            <person name="Daum C."/>
            <person name="Ng V."/>
            <person name="Clum A."/>
            <person name="Steindorff A."/>
            <person name="Ohm R.A."/>
            <person name="Martin F."/>
            <person name="Silar P."/>
            <person name="Natvig D.O."/>
            <person name="Lalanne C."/>
            <person name="Gautier V."/>
            <person name="Ament-Velasquez S.L."/>
            <person name="Kruys A."/>
            <person name="Hutchinson M.I."/>
            <person name="Powell A.J."/>
            <person name="Barry K."/>
            <person name="Miller A.N."/>
            <person name="Grigoriev I.V."/>
            <person name="Debuchy R."/>
            <person name="Gladieux P."/>
            <person name="Hiltunen Thoren M."/>
            <person name="Johannesson H."/>
        </authorList>
    </citation>
    <scope>NUCLEOTIDE SEQUENCE</scope>
    <source>
        <strain evidence="10">CBS 560.94</strain>
    </source>
</reference>
<evidence type="ECO:0000313" key="10">
    <source>
        <dbReference type="EMBL" id="KAK3348136.1"/>
    </source>
</evidence>
<evidence type="ECO:0000256" key="9">
    <source>
        <dbReference type="ARBA" id="ARBA00023194"/>
    </source>
</evidence>
<dbReference type="InterPro" id="IPR036396">
    <property type="entry name" value="Cyt_P450_sf"/>
</dbReference>